<proteinExistence type="predicted"/>
<sequence>MEKYARFRIAASPLRLLHLITTLPFDGAEGGAIDQPGDFLQLPAIGAHQQEGILHAAAL</sequence>
<reference evidence="2" key="1">
    <citation type="submission" date="2016-04" db="EMBL/GenBank/DDBJ databases">
        <title>Fast-growing isolate from the root nodules of Vavilovia formosa.</title>
        <authorList>
            <person name="Kimeklis A."/>
            <person name="Safronova V."/>
            <person name="Belimov A."/>
            <person name="Andronov E."/>
        </authorList>
    </citation>
    <scope>NUCLEOTIDE SEQUENCE [LARGE SCALE GENOMIC DNA]</scope>
    <source>
        <strain evidence="2">Vaf-46</strain>
    </source>
</reference>
<evidence type="ECO:0000313" key="1">
    <source>
        <dbReference type="EMBL" id="ANP90837.1"/>
    </source>
</evidence>
<name>A0A179BCJ0_RHILE</name>
<accession>A0A179BCJ0</accession>
<geneLocation type="plasmid" evidence="1 3">
    <name>unnamed3</name>
</geneLocation>
<keyword evidence="1" id="KW-0614">Plasmid</keyword>
<dbReference type="AlphaFoldDB" id="A0A179BCJ0"/>
<dbReference type="EMBL" id="CP016290">
    <property type="protein sequence ID" value="ANP90837.1"/>
    <property type="molecule type" value="Genomic_DNA"/>
</dbReference>
<evidence type="ECO:0000313" key="3">
    <source>
        <dbReference type="Proteomes" id="UP000092691"/>
    </source>
</evidence>
<reference evidence="1 3" key="2">
    <citation type="submission" date="2016-06" db="EMBL/GenBank/DDBJ databases">
        <title>Microsymbionts genomes from the relict species Vavilovia formosa.</title>
        <authorList>
            <person name="Chirak E."/>
            <person name="Kimeklis A."/>
            <person name="Andronov E."/>
        </authorList>
    </citation>
    <scope>NUCLEOTIDE SEQUENCE [LARGE SCALE GENOMIC DNA]</scope>
    <source>
        <strain evidence="1 3">Vaf10</strain>
        <plasmid evidence="3">Plasmid unnamed3</plasmid>
        <plasmid evidence="1">unnamed3</plasmid>
    </source>
</reference>
<dbReference type="EMBL" id="LWBS01000436">
    <property type="protein sequence ID" value="OAP89416.1"/>
    <property type="molecule type" value="Genomic_DNA"/>
</dbReference>
<organism evidence="2">
    <name type="scientific">Rhizobium leguminosarum</name>
    <dbReference type="NCBI Taxonomy" id="384"/>
    <lineage>
        <taxon>Bacteria</taxon>
        <taxon>Pseudomonadati</taxon>
        <taxon>Pseudomonadota</taxon>
        <taxon>Alphaproteobacteria</taxon>
        <taxon>Hyphomicrobiales</taxon>
        <taxon>Rhizobiaceae</taxon>
        <taxon>Rhizobium/Agrobacterium group</taxon>
        <taxon>Rhizobium</taxon>
    </lineage>
</organism>
<evidence type="ECO:0000313" key="2">
    <source>
        <dbReference type="EMBL" id="OAP89416.1"/>
    </source>
</evidence>
<dbReference type="Proteomes" id="UP000092691">
    <property type="component" value="Plasmid unnamed3"/>
</dbReference>
<protein>
    <submittedName>
        <fullName evidence="2">Uncharacterized protein</fullName>
    </submittedName>
</protein>
<gene>
    <name evidence="2" type="ORF">A4U53_32875</name>
    <name evidence="1" type="ORF">BA011_33475</name>
</gene>